<keyword evidence="2" id="KW-1185">Reference proteome</keyword>
<dbReference type="EMBL" id="KV169065">
    <property type="protein sequence ID" value="KZT75977.1"/>
    <property type="molecule type" value="Genomic_DNA"/>
</dbReference>
<name>A0A2Z6ZS29_9LAMI</name>
<accession>A0A2Z6ZS29</accession>
<evidence type="ECO:0000313" key="2">
    <source>
        <dbReference type="Proteomes" id="UP000250235"/>
    </source>
</evidence>
<evidence type="ECO:0000313" key="1">
    <source>
        <dbReference type="EMBL" id="KZT75977.1"/>
    </source>
</evidence>
<dbReference type="Proteomes" id="UP000250235">
    <property type="component" value="Unassembled WGS sequence"/>
</dbReference>
<proteinExistence type="predicted"/>
<gene>
    <name evidence="1" type="ORF">F511_46998</name>
</gene>
<sequence>MSPRNVSRLTIPVIWHVSPERLSAHNTRDLAERLSAHNTRDLACLPITSSGSQYP</sequence>
<organism evidence="1 2">
    <name type="scientific">Dorcoceras hygrometricum</name>
    <dbReference type="NCBI Taxonomy" id="472368"/>
    <lineage>
        <taxon>Eukaryota</taxon>
        <taxon>Viridiplantae</taxon>
        <taxon>Streptophyta</taxon>
        <taxon>Embryophyta</taxon>
        <taxon>Tracheophyta</taxon>
        <taxon>Spermatophyta</taxon>
        <taxon>Magnoliopsida</taxon>
        <taxon>eudicotyledons</taxon>
        <taxon>Gunneridae</taxon>
        <taxon>Pentapetalae</taxon>
        <taxon>asterids</taxon>
        <taxon>lamiids</taxon>
        <taxon>Lamiales</taxon>
        <taxon>Gesneriaceae</taxon>
        <taxon>Didymocarpoideae</taxon>
        <taxon>Trichosporeae</taxon>
        <taxon>Loxocarpinae</taxon>
        <taxon>Dorcoceras</taxon>
    </lineage>
</organism>
<protein>
    <submittedName>
        <fullName evidence="1">Uncharacterized protein</fullName>
    </submittedName>
</protein>
<reference evidence="1 2" key="1">
    <citation type="journal article" date="2015" name="Proc. Natl. Acad. Sci. U.S.A.">
        <title>The resurrection genome of Boea hygrometrica: A blueprint for survival of dehydration.</title>
        <authorList>
            <person name="Xiao L."/>
            <person name="Yang G."/>
            <person name="Zhang L."/>
            <person name="Yang X."/>
            <person name="Zhao S."/>
            <person name="Ji Z."/>
            <person name="Zhou Q."/>
            <person name="Hu M."/>
            <person name="Wang Y."/>
            <person name="Chen M."/>
            <person name="Xu Y."/>
            <person name="Jin H."/>
            <person name="Xiao X."/>
            <person name="Hu G."/>
            <person name="Bao F."/>
            <person name="Hu Y."/>
            <person name="Wan P."/>
            <person name="Li L."/>
            <person name="Deng X."/>
            <person name="Kuang T."/>
            <person name="Xiang C."/>
            <person name="Zhu J.K."/>
            <person name="Oliver M.J."/>
            <person name="He Y."/>
        </authorList>
    </citation>
    <scope>NUCLEOTIDE SEQUENCE [LARGE SCALE GENOMIC DNA]</scope>
    <source>
        <strain evidence="2">cv. XS01</strain>
    </source>
</reference>
<dbReference type="AlphaFoldDB" id="A0A2Z6ZS29"/>